<sequence>MAERPPAKASPDRPARRRARPARAGREGAAGYLFLSPWILGIVLLTLGPMLASLYLSFTDYNLFDQPEWVGLDNYAAMFADERWRGSVRVTLVYVLLSVPAKLALALAVAMLLARRRRGEGFYRSAFYAPSLLGASVSLALVWRALFMQDGAVDRTLSSVGIELGGWVGNPDYALLVLVVLAIWQFGAPMVIFLAGLKEVPQELYEAADVDGAGRWRKFWSVTVPMISPVIFFNLLLETVNAFQVFTASYVVSNATGGPADSTLFYTLYLYFQGFTDFRMGYASAMAWMLVAGVGLVTLLLFRLSRAWVYYAGEDGR</sequence>
<dbReference type="InterPro" id="IPR035906">
    <property type="entry name" value="MetI-like_sf"/>
</dbReference>
<name>A0A2T0PX71_9ACTN</name>
<comment type="caution">
    <text evidence="10">The sequence shown here is derived from an EMBL/GenBank/DDBJ whole genome shotgun (WGS) entry which is preliminary data.</text>
</comment>
<feature type="domain" description="ABC transmembrane type-1" evidence="9">
    <location>
        <begin position="88"/>
        <end position="301"/>
    </location>
</feature>
<dbReference type="GO" id="GO:0055085">
    <property type="term" value="P:transmembrane transport"/>
    <property type="evidence" value="ECO:0007669"/>
    <property type="project" value="InterPro"/>
</dbReference>
<evidence type="ECO:0000256" key="8">
    <source>
        <dbReference type="SAM" id="MobiDB-lite"/>
    </source>
</evidence>
<keyword evidence="4 7" id="KW-0812">Transmembrane</keyword>
<evidence type="ECO:0000256" key="4">
    <source>
        <dbReference type="ARBA" id="ARBA00022692"/>
    </source>
</evidence>
<dbReference type="Pfam" id="PF00528">
    <property type="entry name" value="BPD_transp_1"/>
    <property type="match status" value="1"/>
</dbReference>
<dbReference type="EMBL" id="PVZC01000008">
    <property type="protein sequence ID" value="PRX96132.1"/>
    <property type="molecule type" value="Genomic_DNA"/>
</dbReference>
<evidence type="ECO:0000256" key="7">
    <source>
        <dbReference type="RuleBase" id="RU363032"/>
    </source>
</evidence>
<dbReference type="GO" id="GO:0005886">
    <property type="term" value="C:plasma membrane"/>
    <property type="evidence" value="ECO:0007669"/>
    <property type="project" value="UniProtKB-SubCell"/>
</dbReference>
<feature type="transmembrane region" description="Helical" evidence="7">
    <location>
        <begin position="126"/>
        <end position="146"/>
    </location>
</feature>
<accession>A0A2T0PX71</accession>
<feature type="transmembrane region" description="Helical" evidence="7">
    <location>
        <begin position="280"/>
        <end position="302"/>
    </location>
</feature>
<evidence type="ECO:0000256" key="5">
    <source>
        <dbReference type="ARBA" id="ARBA00022989"/>
    </source>
</evidence>
<dbReference type="PANTHER" id="PTHR30193:SF1">
    <property type="entry name" value="ABC TRANSPORTER PERMEASE PROTEIN YESP-RELATED"/>
    <property type="match status" value="1"/>
</dbReference>
<evidence type="ECO:0000256" key="1">
    <source>
        <dbReference type="ARBA" id="ARBA00004651"/>
    </source>
</evidence>
<keyword evidence="6 7" id="KW-0472">Membrane</keyword>
<keyword evidence="11" id="KW-1185">Reference proteome</keyword>
<dbReference type="CDD" id="cd06261">
    <property type="entry name" value="TM_PBP2"/>
    <property type="match status" value="1"/>
</dbReference>
<dbReference type="Proteomes" id="UP000237846">
    <property type="component" value="Unassembled WGS sequence"/>
</dbReference>
<evidence type="ECO:0000256" key="6">
    <source>
        <dbReference type="ARBA" id="ARBA00023136"/>
    </source>
</evidence>
<evidence type="ECO:0000256" key="2">
    <source>
        <dbReference type="ARBA" id="ARBA00022448"/>
    </source>
</evidence>
<dbReference type="Gene3D" id="1.10.3720.10">
    <property type="entry name" value="MetI-like"/>
    <property type="match status" value="1"/>
</dbReference>
<keyword evidence="3" id="KW-1003">Cell membrane</keyword>
<evidence type="ECO:0000313" key="11">
    <source>
        <dbReference type="Proteomes" id="UP000237846"/>
    </source>
</evidence>
<evidence type="ECO:0000313" key="10">
    <source>
        <dbReference type="EMBL" id="PRX96132.1"/>
    </source>
</evidence>
<keyword evidence="2 7" id="KW-0813">Transport</keyword>
<reference evidence="10 11" key="1">
    <citation type="submission" date="2018-03" db="EMBL/GenBank/DDBJ databases">
        <title>Genomic Encyclopedia of Archaeal and Bacterial Type Strains, Phase II (KMG-II): from individual species to whole genera.</title>
        <authorList>
            <person name="Goeker M."/>
        </authorList>
    </citation>
    <scope>NUCLEOTIDE SEQUENCE [LARGE SCALE GENOMIC DNA]</scope>
    <source>
        <strain evidence="10 11">DSM 45601</strain>
    </source>
</reference>
<dbReference type="SUPFAM" id="SSF160964">
    <property type="entry name" value="MalF N-terminal region-like"/>
    <property type="match status" value="1"/>
</dbReference>
<evidence type="ECO:0000256" key="3">
    <source>
        <dbReference type="ARBA" id="ARBA00022475"/>
    </source>
</evidence>
<feature type="region of interest" description="Disordered" evidence="8">
    <location>
        <begin position="1"/>
        <end position="23"/>
    </location>
</feature>
<dbReference type="RefSeq" id="WP_106250806.1">
    <property type="nucleotide sequence ID" value="NZ_PVZC01000008.1"/>
</dbReference>
<protein>
    <submittedName>
        <fullName evidence="10">Carbohydrate ABC transporter membrane protein 1 (CUT1 family)</fullName>
    </submittedName>
</protein>
<feature type="transmembrane region" description="Helical" evidence="7">
    <location>
        <begin position="173"/>
        <end position="197"/>
    </location>
</feature>
<feature type="transmembrane region" description="Helical" evidence="7">
    <location>
        <begin position="30"/>
        <end position="56"/>
    </location>
</feature>
<dbReference type="OrthoDB" id="34224at2"/>
<gene>
    <name evidence="10" type="ORF">CLV72_108138</name>
</gene>
<keyword evidence="5 7" id="KW-1133">Transmembrane helix</keyword>
<comment type="subcellular location">
    <subcellularLocation>
        <location evidence="1 7">Cell membrane</location>
        <topology evidence="1 7">Multi-pass membrane protein</topology>
    </subcellularLocation>
</comment>
<evidence type="ECO:0000259" key="9">
    <source>
        <dbReference type="PROSITE" id="PS50928"/>
    </source>
</evidence>
<feature type="compositionally biased region" description="Basic and acidic residues" evidence="8">
    <location>
        <begin position="1"/>
        <end position="14"/>
    </location>
</feature>
<dbReference type="InterPro" id="IPR051393">
    <property type="entry name" value="ABC_transporter_permease"/>
</dbReference>
<dbReference type="SUPFAM" id="SSF161098">
    <property type="entry name" value="MetI-like"/>
    <property type="match status" value="1"/>
</dbReference>
<dbReference type="AlphaFoldDB" id="A0A2T0PX71"/>
<comment type="similarity">
    <text evidence="7">Belongs to the binding-protein-dependent transport system permease family.</text>
</comment>
<dbReference type="PROSITE" id="PS50928">
    <property type="entry name" value="ABC_TM1"/>
    <property type="match status" value="1"/>
</dbReference>
<dbReference type="PANTHER" id="PTHR30193">
    <property type="entry name" value="ABC TRANSPORTER PERMEASE PROTEIN"/>
    <property type="match status" value="1"/>
</dbReference>
<feature type="transmembrane region" description="Helical" evidence="7">
    <location>
        <begin position="218"/>
        <end position="237"/>
    </location>
</feature>
<organism evidence="10 11">
    <name type="scientific">Allonocardiopsis opalescens</name>
    <dbReference type="NCBI Taxonomy" id="1144618"/>
    <lineage>
        <taxon>Bacteria</taxon>
        <taxon>Bacillati</taxon>
        <taxon>Actinomycetota</taxon>
        <taxon>Actinomycetes</taxon>
        <taxon>Streptosporangiales</taxon>
        <taxon>Allonocardiopsis</taxon>
    </lineage>
</organism>
<proteinExistence type="inferred from homology"/>
<dbReference type="InterPro" id="IPR000515">
    <property type="entry name" value="MetI-like"/>
</dbReference>
<feature type="transmembrane region" description="Helical" evidence="7">
    <location>
        <begin position="92"/>
        <end position="114"/>
    </location>
</feature>